<keyword evidence="2 6" id="KW-0349">Heme</keyword>
<dbReference type="InterPro" id="IPR036909">
    <property type="entry name" value="Cyt_c-like_dom_sf"/>
</dbReference>
<keyword evidence="5 6" id="KW-0408">Iron</keyword>
<dbReference type="SUPFAM" id="SSF46626">
    <property type="entry name" value="Cytochrome c"/>
    <property type="match status" value="1"/>
</dbReference>
<sequence>MKINKLLTGIFCVALTLLCCQAGAQVKKKTTLKKKAAAPAIIPKPPFATAPEIEDGKTLIAKSDCLACHKVEEKLVGPAYIAIAGKYPQDQASVTMLSQKIISGGSGTWGPVPMAPHPAVSADEANKMVKYILTLSTQNATAPTDKSR</sequence>
<comment type="PTM">
    <text evidence="6">Binds 1 heme c group covalently per subunit.</text>
</comment>
<dbReference type="InterPro" id="IPR009056">
    <property type="entry name" value="Cyt_c-like_dom"/>
</dbReference>
<keyword evidence="1" id="KW-0813">Transport</keyword>
<dbReference type="InterPro" id="IPR002324">
    <property type="entry name" value="Cyt_c_ID"/>
</dbReference>
<evidence type="ECO:0000313" key="10">
    <source>
        <dbReference type="Proteomes" id="UP000321362"/>
    </source>
</evidence>
<name>A0A5B8W602_9SPHI</name>
<dbReference type="PROSITE" id="PS51007">
    <property type="entry name" value="CYTC"/>
    <property type="match status" value="1"/>
</dbReference>
<evidence type="ECO:0000256" key="5">
    <source>
        <dbReference type="ARBA" id="ARBA00023004"/>
    </source>
</evidence>
<gene>
    <name evidence="9" type="ORF">FSB76_21230</name>
</gene>
<evidence type="ECO:0000256" key="2">
    <source>
        <dbReference type="ARBA" id="ARBA00022617"/>
    </source>
</evidence>
<feature type="binding site" description="covalent" evidence="6">
    <location>
        <position position="65"/>
    </location>
    <ligand>
        <name>heme c</name>
        <dbReference type="ChEBI" id="CHEBI:61717"/>
    </ligand>
</feature>
<evidence type="ECO:0000256" key="7">
    <source>
        <dbReference type="SAM" id="SignalP"/>
    </source>
</evidence>
<feature type="domain" description="Cytochrome c" evidence="8">
    <location>
        <begin position="51"/>
        <end position="136"/>
    </location>
</feature>
<feature type="binding site" description="covalent" evidence="6">
    <location>
        <position position="114"/>
    </location>
    <ligand>
        <name>heme c</name>
        <dbReference type="ChEBI" id="CHEBI:61717"/>
    </ligand>
</feature>
<feature type="binding site" description="covalent" evidence="6">
    <location>
        <position position="69"/>
    </location>
    <ligand>
        <name>heme c</name>
        <dbReference type="ChEBI" id="CHEBI:61717"/>
    </ligand>
</feature>
<dbReference type="GO" id="GO:0009055">
    <property type="term" value="F:electron transfer activity"/>
    <property type="evidence" value="ECO:0007669"/>
    <property type="project" value="InterPro"/>
</dbReference>
<keyword evidence="4" id="KW-0249">Electron transport</keyword>
<dbReference type="GO" id="GO:0005506">
    <property type="term" value="F:iron ion binding"/>
    <property type="evidence" value="ECO:0007669"/>
    <property type="project" value="InterPro"/>
</dbReference>
<dbReference type="KEGG" id="mgk:FSB76_21230"/>
<feature type="chain" id="PRO_5022688229" evidence="7">
    <location>
        <begin position="25"/>
        <end position="148"/>
    </location>
</feature>
<dbReference type="EMBL" id="CP042437">
    <property type="protein sequence ID" value="QEC78342.1"/>
    <property type="molecule type" value="Genomic_DNA"/>
</dbReference>
<dbReference type="Gene3D" id="1.10.760.10">
    <property type="entry name" value="Cytochrome c-like domain"/>
    <property type="match status" value="1"/>
</dbReference>
<reference evidence="9 10" key="1">
    <citation type="journal article" date="2013" name="J. Microbiol.">
        <title>Mucilaginibacter ginsenosidivorax sp. nov., with ginsenoside converting activity isolated from sediment.</title>
        <authorList>
            <person name="Kim J.K."/>
            <person name="Choi T.E."/>
            <person name="Liu Q.M."/>
            <person name="Park H.Y."/>
            <person name="Yi T.H."/>
            <person name="Yoon M.H."/>
            <person name="Kim S.C."/>
            <person name="Im W.T."/>
        </authorList>
    </citation>
    <scope>NUCLEOTIDE SEQUENCE [LARGE SCALE GENOMIC DNA]</scope>
    <source>
        <strain evidence="9 10">KHI28</strain>
    </source>
</reference>
<keyword evidence="7" id="KW-0732">Signal</keyword>
<dbReference type="Proteomes" id="UP000321362">
    <property type="component" value="Chromosome"/>
</dbReference>
<dbReference type="OrthoDB" id="9814063at2"/>
<dbReference type="Pfam" id="PF00034">
    <property type="entry name" value="Cytochrom_C"/>
    <property type="match status" value="1"/>
</dbReference>
<accession>A0A5B8W602</accession>
<evidence type="ECO:0000256" key="3">
    <source>
        <dbReference type="ARBA" id="ARBA00022723"/>
    </source>
</evidence>
<evidence type="ECO:0000256" key="6">
    <source>
        <dbReference type="PIRSR" id="PIRSR602324-1"/>
    </source>
</evidence>
<dbReference type="RefSeq" id="WP_147056883.1">
    <property type="nucleotide sequence ID" value="NZ_CP042437.1"/>
</dbReference>
<organism evidence="9 10">
    <name type="scientific">Mucilaginibacter ginsenosidivorax</name>
    <dbReference type="NCBI Taxonomy" id="862126"/>
    <lineage>
        <taxon>Bacteria</taxon>
        <taxon>Pseudomonadati</taxon>
        <taxon>Bacteroidota</taxon>
        <taxon>Sphingobacteriia</taxon>
        <taxon>Sphingobacteriales</taxon>
        <taxon>Sphingobacteriaceae</taxon>
        <taxon>Mucilaginibacter</taxon>
    </lineage>
</organism>
<keyword evidence="10" id="KW-1185">Reference proteome</keyword>
<evidence type="ECO:0000313" key="9">
    <source>
        <dbReference type="EMBL" id="QEC78342.1"/>
    </source>
</evidence>
<evidence type="ECO:0000256" key="4">
    <source>
        <dbReference type="ARBA" id="ARBA00022982"/>
    </source>
</evidence>
<proteinExistence type="predicted"/>
<dbReference type="AlphaFoldDB" id="A0A5B8W602"/>
<dbReference type="GO" id="GO:0020037">
    <property type="term" value="F:heme binding"/>
    <property type="evidence" value="ECO:0007669"/>
    <property type="project" value="InterPro"/>
</dbReference>
<feature type="signal peptide" evidence="7">
    <location>
        <begin position="1"/>
        <end position="24"/>
    </location>
</feature>
<evidence type="ECO:0000259" key="8">
    <source>
        <dbReference type="PROSITE" id="PS51007"/>
    </source>
</evidence>
<protein>
    <submittedName>
        <fullName evidence="9">C-type cytochrome</fullName>
    </submittedName>
</protein>
<dbReference type="PRINTS" id="PR00606">
    <property type="entry name" value="CYTCHROMECID"/>
</dbReference>
<keyword evidence="3 6" id="KW-0479">Metal-binding</keyword>
<evidence type="ECO:0000256" key="1">
    <source>
        <dbReference type="ARBA" id="ARBA00022448"/>
    </source>
</evidence>